<proteinExistence type="predicted"/>
<name>A0AAV6PFH8_SOLSE</name>
<evidence type="ECO:0000313" key="2">
    <source>
        <dbReference type="EMBL" id="KAG7456431.1"/>
    </source>
</evidence>
<dbReference type="EMBL" id="JAGKHQ010001438">
    <property type="protein sequence ID" value="KAG7456431.1"/>
    <property type="molecule type" value="Genomic_DNA"/>
</dbReference>
<feature type="region of interest" description="Disordered" evidence="1">
    <location>
        <begin position="1"/>
        <end position="66"/>
    </location>
</feature>
<keyword evidence="3" id="KW-1185">Reference proteome</keyword>
<evidence type="ECO:0000256" key="1">
    <source>
        <dbReference type="SAM" id="MobiDB-lite"/>
    </source>
</evidence>
<reference evidence="2 3" key="1">
    <citation type="journal article" date="2021" name="Sci. Rep.">
        <title>Chromosome anchoring in Senegalese sole (Solea senegalensis) reveals sex-associated markers and genome rearrangements in flatfish.</title>
        <authorList>
            <person name="Guerrero-Cozar I."/>
            <person name="Gomez-Garrido J."/>
            <person name="Berbel C."/>
            <person name="Martinez-Blanch J.F."/>
            <person name="Alioto T."/>
            <person name="Claros M.G."/>
            <person name="Gagnaire P.A."/>
            <person name="Manchado M."/>
        </authorList>
    </citation>
    <scope>NUCLEOTIDE SEQUENCE [LARGE SCALE GENOMIC DNA]</scope>
    <source>
        <strain evidence="2">Sse05_10M</strain>
    </source>
</reference>
<feature type="compositionally biased region" description="Low complexity" evidence="1">
    <location>
        <begin position="50"/>
        <end position="66"/>
    </location>
</feature>
<comment type="caution">
    <text evidence="2">The sequence shown here is derived from an EMBL/GenBank/DDBJ whole genome shotgun (WGS) entry which is preliminary data.</text>
</comment>
<gene>
    <name evidence="2" type="ORF">JOB18_016150</name>
</gene>
<feature type="compositionally biased region" description="Basic and acidic residues" evidence="1">
    <location>
        <begin position="11"/>
        <end position="20"/>
    </location>
</feature>
<dbReference type="Proteomes" id="UP000693946">
    <property type="component" value="Unassembled WGS sequence"/>
</dbReference>
<organism evidence="2 3">
    <name type="scientific">Solea senegalensis</name>
    <name type="common">Senegalese sole</name>
    <dbReference type="NCBI Taxonomy" id="28829"/>
    <lineage>
        <taxon>Eukaryota</taxon>
        <taxon>Metazoa</taxon>
        <taxon>Chordata</taxon>
        <taxon>Craniata</taxon>
        <taxon>Vertebrata</taxon>
        <taxon>Euteleostomi</taxon>
        <taxon>Actinopterygii</taxon>
        <taxon>Neopterygii</taxon>
        <taxon>Teleostei</taxon>
        <taxon>Neoteleostei</taxon>
        <taxon>Acanthomorphata</taxon>
        <taxon>Carangaria</taxon>
        <taxon>Pleuronectiformes</taxon>
        <taxon>Pleuronectoidei</taxon>
        <taxon>Soleidae</taxon>
        <taxon>Solea</taxon>
    </lineage>
</organism>
<dbReference type="AlphaFoldDB" id="A0AAV6PFH8"/>
<accession>A0AAV6PFH8</accession>
<feature type="compositionally biased region" description="Acidic residues" evidence="1">
    <location>
        <begin position="33"/>
        <end position="44"/>
    </location>
</feature>
<evidence type="ECO:0000313" key="3">
    <source>
        <dbReference type="Proteomes" id="UP000693946"/>
    </source>
</evidence>
<protein>
    <submittedName>
        <fullName evidence="2">Uncharacterized protein</fullName>
    </submittedName>
</protein>
<sequence>MKSRRVTAASRVEKVPKEFTVDAEEGGGGGGGGEEEEEEEEELLNELKQLNRTTSSQSNSNSLKFL</sequence>